<dbReference type="EMBL" id="BAABUK010000030">
    <property type="protein sequence ID" value="GAA5816120.1"/>
    <property type="molecule type" value="Genomic_DNA"/>
</dbReference>
<dbReference type="SUPFAM" id="SSF48371">
    <property type="entry name" value="ARM repeat"/>
    <property type="match status" value="1"/>
</dbReference>
<keyword evidence="6" id="KW-1185">Reference proteome</keyword>
<dbReference type="Proteomes" id="UP001473302">
    <property type="component" value="Unassembled WGS sequence"/>
</dbReference>
<gene>
    <name evidence="5" type="ORF">MFLAVUS_009643</name>
</gene>
<dbReference type="Pfam" id="PF00514">
    <property type="entry name" value="Arm"/>
    <property type="match status" value="1"/>
</dbReference>
<protein>
    <recommendedName>
        <fullName evidence="7">Importin subunit alpha</fullName>
    </recommendedName>
</protein>
<comment type="caution">
    <text evidence="5">The sequence shown here is derived from an EMBL/GenBank/DDBJ whole genome shotgun (WGS) entry which is preliminary data.</text>
</comment>
<dbReference type="Gene3D" id="1.25.10.10">
    <property type="entry name" value="Leucine-rich Repeat Variant"/>
    <property type="match status" value="1"/>
</dbReference>
<reference evidence="5 6" key="1">
    <citation type="submission" date="2024-04" db="EMBL/GenBank/DDBJ databases">
        <title>genome sequences of Mucor flavus KT1a and Helicostylum pulchrum KT1b strains isolated from the surface of a dry-aged beef.</title>
        <authorList>
            <person name="Toyotome T."/>
            <person name="Hosono M."/>
            <person name="Torimaru M."/>
            <person name="Fukuda K."/>
            <person name="Mikami N."/>
        </authorList>
    </citation>
    <scope>NUCLEOTIDE SEQUENCE [LARGE SCALE GENOMIC DNA]</scope>
    <source>
        <strain evidence="5 6">KT1a</strain>
    </source>
</reference>
<evidence type="ECO:0000256" key="1">
    <source>
        <dbReference type="ARBA" id="ARBA00010394"/>
    </source>
</evidence>
<evidence type="ECO:0000313" key="5">
    <source>
        <dbReference type="EMBL" id="GAA5816120.1"/>
    </source>
</evidence>
<keyword evidence="3" id="KW-0653">Protein transport</keyword>
<sequence length="574" mass="64525">MTIDEFDAESALADISRKMSNVSIHKSSFKDDHVDKSSLPQIRLLLYSNDKKKVKESVRKLRRYLTQGHSGENDVDDILNLNVLNLLKDLLQNDPSSSIKFECAWIATNIAAGTSEQTSALIKAGFVDLLLNCMSDKNSSLDLVAQAAWALGNIAGESSAFREQLMIKNFTNYIVQSLNTAYDELYDEASESLRSNGKMTFSCRDYQSNIEALLWALSNMSRGGFCVAEYYLNYTAMFEVLSKYILFNYPKFEVEICWGLSRILYNMHKVTLFHENAIFTDVLFTRLIELLRTGNTDIVTPVIRTIVNISCGPNESVVGLLQTRLLESITRLLDPQAPTTIRKDAYLVVSNLAAGTPDMIKHVVEHKVVLTYVVSHITVPGYTYSSAEWIPTLYNPTYDVQDEWKVTKEAIWIISNIISLGNNSSVRDLLNDHPNLKDALVALLNYNAIPLDNCEKAIESLISLIQRTNKWTTFGKNEHVRALVNLGIESSLANVQRIHSNPRIRDVCSKLKMLLIASDEDLVQTVKISSSMESAFGLPTVDEIKSRSSKRRVIHSFEDGDIRLISNAVNNLNI</sequence>
<name>A0ABP9ZAI4_9FUNG</name>
<dbReference type="InterPro" id="IPR016024">
    <property type="entry name" value="ARM-type_fold"/>
</dbReference>
<proteinExistence type="inferred from homology"/>
<organism evidence="5 6">
    <name type="scientific">Mucor flavus</name>
    <dbReference type="NCBI Taxonomy" id="439312"/>
    <lineage>
        <taxon>Eukaryota</taxon>
        <taxon>Fungi</taxon>
        <taxon>Fungi incertae sedis</taxon>
        <taxon>Mucoromycota</taxon>
        <taxon>Mucoromycotina</taxon>
        <taxon>Mucoromycetes</taxon>
        <taxon>Mucorales</taxon>
        <taxon>Mucorineae</taxon>
        <taxon>Mucoraceae</taxon>
        <taxon>Mucor</taxon>
    </lineage>
</organism>
<evidence type="ECO:0000256" key="2">
    <source>
        <dbReference type="ARBA" id="ARBA00022448"/>
    </source>
</evidence>
<dbReference type="InterPro" id="IPR000225">
    <property type="entry name" value="Armadillo"/>
</dbReference>
<dbReference type="PANTHER" id="PTHR23316">
    <property type="entry name" value="IMPORTIN ALPHA"/>
    <property type="match status" value="1"/>
</dbReference>
<keyword evidence="2" id="KW-0813">Transport</keyword>
<dbReference type="SMART" id="SM00185">
    <property type="entry name" value="ARM"/>
    <property type="match status" value="4"/>
</dbReference>
<evidence type="ECO:0000256" key="3">
    <source>
        <dbReference type="ARBA" id="ARBA00022927"/>
    </source>
</evidence>
<feature type="repeat" description="ARM" evidence="4">
    <location>
        <begin position="125"/>
        <end position="155"/>
    </location>
</feature>
<evidence type="ECO:0008006" key="7">
    <source>
        <dbReference type="Google" id="ProtNLM"/>
    </source>
</evidence>
<comment type="similarity">
    <text evidence="1">Belongs to the importin alpha family.</text>
</comment>
<dbReference type="PROSITE" id="PS50176">
    <property type="entry name" value="ARM_REPEAT"/>
    <property type="match status" value="1"/>
</dbReference>
<accession>A0ABP9ZAI4</accession>
<dbReference type="InterPro" id="IPR011989">
    <property type="entry name" value="ARM-like"/>
</dbReference>
<evidence type="ECO:0000313" key="6">
    <source>
        <dbReference type="Proteomes" id="UP001473302"/>
    </source>
</evidence>
<evidence type="ECO:0000256" key="4">
    <source>
        <dbReference type="PROSITE-ProRule" id="PRU00259"/>
    </source>
</evidence>